<sequence>MPSFTWFAALRVLTLFMWKATWIPSATLKPSIPN</sequence>
<comment type="caution">
    <text evidence="1">The sequence shown here is derived from an EMBL/GenBank/DDBJ whole genome shotgun (WGS) entry which is preliminary data.</text>
</comment>
<evidence type="ECO:0000313" key="1">
    <source>
        <dbReference type="EMBL" id="EJW99412.1"/>
    </source>
</evidence>
<gene>
    <name evidence="1" type="ORF">EVA_12477</name>
</gene>
<reference evidence="1" key="1">
    <citation type="journal article" date="2012" name="PLoS ONE">
        <title>Gene sets for utilization of primary and secondary nutrition supplies in the distal gut of endangered iberian lynx.</title>
        <authorList>
            <person name="Alcaide M."/>
            <person name="Messina E."/>
            <person name="Richter M."/>
            <person name="Bargiela R."/>
            <person name="Peplies J."/>
            <person name="Huws S.A."/>
            <person name="Newbold C.J."/>
            <person name="Golyshin P.N."/>
            <person name="Simon M.A."/>
            <person name="Lopez G."/>
            <person name="Yakimov M.M."/>
            <person name="Ferrer M."/>
        </authorList>
    </citation>
    <scope>NUCLEOTIDE SEQUENCE</scope>
</reference>
<proteinExistence type="predicted"/>
<dbReference type="EMBL" id="AMCI01003815">
    <property type="protein sequence ID" value="EJW99412.1"/>
    <property type="molecule type" value="Genomic_DNA"/>
</dbReference>
<name>J9GCA2_9ZZZZ</name>
<dbReference type="AlphaFoldDB" id="J9GCA2"/>
<accession>J9GCA2</accession>
<protein>
    <submittedName>
        <fullName evidence="1">Uncharacterized protein</fullName>
    </submittedName>
</protein>
<organism evidence="1">
    <name type="scientific">gut metagenome</name>
    <dbReference type="NCBI Taxonomy" id="749906"/>
    <lineage>
        <taxon>unclassified sequences</taxon>
        <taxon>metagenomes</taxon>
        <taxon>organismal metagenomes</taxon>
    </lineage>
</organism>